<dbReference type="EMBL" id="CAIJDO010000130">
    <property type="protein sequence ID" value="CAD0004518.1"/>
    <property type="molecule type" value="Genomic_DNA"/>
</dbReference>
<evidence type="ECO:0000313" key="2">
    <source>
        <dbReference type="Proteomes" id="UP000556700"/>
    </source>
</evidence>
<reference evidence="1 2" key="1">
    <citation type="submission" date="2020-06" db="EMBL/GenBank/DDBJ databases">
        <authorList>
            <person name="Criscuolo A."/>
        </authorList>
    </citation>
    <scope>NUCLEOTIDE SEQUENCE [LARGE SCALE GENOMIC DNA]</scope>
    <source>
        <strain evidence="2">CIP 110025</strain>
    </source>
</reference>
<organism evidence="1 2">
    <name type="scientific">Flavobacterium chungangense</name>
    <dbReference type="NCBI Taxonomy" id="554283"/>
    <lineage>
        <taxon>Bacteria</taxon>
        <taxon>Pseudomonadati</taxon>
        <taxon>Bacteroidota</taxon>
        <taxon>Flavobacteriia</taxon>
        <taxon>Flavobacteriales</taxon>
        <taxon>Flavobacteriaceae</taxon>
        <taxon>Flavobacterium</taxon>
    </lineage>
</organism>
<name>A0A6V6YYA8_9FLAO</name>
<dbReference type="Proteomes" id="UP000556700">
    <property type="component" value="Unassembled WGS sequence"/>
</dbReference>
<keyword evidence="2" id="KW-1185">Reference proteome</keyword>
<proteinExistence type="predicted"/>
<protein>
    <recommendedName>
        <fullName evidence="3">Lipocalin-like domain-containing protein</fullName>
    </recommendedName>
</protein>
<gene>
    <name evidence="1" type="ORF">FLACHUCJ7_01901</name>
</gene>
<evidence type="ECO:0008006" key="3">
    <source>
        <dbReference type="Google" id="ProtNLM"/>
    </source>
</evidence>
<sequence length="161" mass="19025">MKILISSAFILISFLSFPKKEQKNKIIGSWKMDLYLINLDTIYNEKSEKYTVKYFDNILQNIDNCEEKKIKVQKASNQLYEKFKTVKLHINENTIDSYEFGGTQSKIKLRYKFVDGKIILDKKANLKLEYIIEYDEETDILTIQQGESKIKAINKYSRLTK</sequence>
<evidence type="ECO:0000313" key="1">
    <source>
        <dbReference type="EMBL" id="CAD0004518.1"/>
    </source>
</evidence>
<dbReference type="RefSeq" id="WP_031457126.1">
    <property type="nucleotide sequence ID" value="NZ_CAIJDO010000130.1"/>
</dbReference>
<accession>A0A6V6YYA8</accession>
<comment type="caution">
    <text evidence="1">The sequence shown here is derived from an EMBL/GenBank/DDBJ whole genome shotgun (WGS) entry which is preliminary data.</text>
</comment>
<dbReference type="AlphaFoldDB" id="A0A6V6YYA8"/>